<organism evidence="2 3">
    <name type="scientific">Polarella glacialis</name>
    <name type="common">Dinoflagellate</name>
    <dbReference type="NCBI Taxonomy" id="89957"/>
    <lineage>
        <taxon>Eukaryota</taxon>
        <taxon>Sar</taxon>
        <taxon>Alveolata</taxon>
        <taxon>Dinophyceae</taxon>
        <taxon>Suessiales</taxon>
        <taxon>Suessiaceae</taxon>
        <taxon>Polarella</taxon>
    </lineage>
</organism>
<dbReference type="PRINTS" id="PR00450">
    <property type="entry name" value="RECOVERIN"/>
</dbReference>
<dbReference type="InterPro" id="IPR011992">
    <property type="entry name" value="EF-hand-dom_pair"/>
</dbReference>
<gene>
    <name evidence="2" type="ORF">PGLA2088_LOCUS51236</name>
</gene>
<sequence>MTVPCACGSASTLPKTIKPALLQSITAQTKLNDKEVKALYARFRRLAPSGCLLPEQFRQTMGVLGLTDDSFLPDRLFLVFNAAGDGKLSFLEFATSLAVMIRGSEDDKLKLSFEMAAGHRGASGIALADFQRLIHACNRMMAMLVAPTHLTSDEEVNRLFHDLTENEGLTSDGEELITLESYKAAAQGNEDFLRCLGLAPELRPSSRGARNRGRPGFASPPRQRYGRQLSPEPFPSPSGATSSTAPALSPGGIVFVPGQELEDLQRRLGRVGLLLQKKAQLRSGQVEEQDTQILSADFHPPGEERRRRPSLPQSFASSSAAAELELQDFIKVVDEIKAKASSSFGGRLLRPPRDLTHHGLAGLSPLDAGAPSHAADWRAGFRDEDLSISREDFEFSREFSRETAQLGHSDTETCTVPGERVPNRTETMQAKHRTTRKRRHRLLGPKKGLAVHFGHESWNIVLSMMIGIRMSVGRCQHEMQREVQPVDFIMQEKFTIIPKLANLSESKRLSVTRFIDYAPLVFQKIRASFGVSESDYLRS</sequence>
<evidence type="ECO:0000256" key="1">
    <source>
        <dbReference type="SAM" id="MobiDB-lite"/>
    </source>
</evidence>
<reference evidence="2" key="1">
    <citation type="submission" date="2021-02" db="EMBL/GenBank/DDBJ databases">
        <authorList>
            <person name="Dougan E. K."/>
            <person name="Rhodes N."/>
            <person name="Thang M."/>
            <person name="Chan C."/>
        </authorList>
    </citation>
    <scope>NUCLEOTIDE SEQUENCE</scope>
</reference>
<dbReference type="PANTHER" id="PTHR23086:SF8">
    <property type="entry name" value="PHOSPHATIDYLINOSITOL 5-PHOSPHATE 4-KINASE, ISOFORM A"/>
    <property type="match status" value="1"/>
</dbReference>
<dbReference type="EMBL" id="CAJNNW010037586">
    <property type="protein sequence ID" value="CAE8743074.1"/>
    <property type="molecule type" value="Genomic_DNA"/>
</dbReference>
<dbReference type="SUPFAM" id="SSF47473">
    <property type="entry name" value="EF-hand"/>
    <property type="match status" value="1"/>
</dbReference>
<dbReference type="GO" id="GO:0016308">
    <property type="term" value="F:1-phosphatidylinositol-4-phosphate 5-kinase activity"/>
    <property type="evidence" value="ECO:0007669"/>
    <property type="project" value="TreeGrafter"/>
</dbReference>
<dbReference type="InterPro" id="IPR027484">
    <property type="entry name" value="PInositol-4-P-5-kinase_N"/>
</dbReference>
<evidence type="ECO:0000313" key="3">
    <source>
        <dbReference type="Proteomes" id="UP000626109"/>
    </source>
</evidence>
<proteinExistence type="predicted"/>
<feature type="region of interest" description="Disordered" evidence="1">
    <location>
        <begin position="203"/>
        <end position="246"/>
    </location>
</feature>
<protein>
    <recommendedName>
        <fullName evidence="4">Calmodulin</fullName>
    </recommendedName>
</protein>
<dbReference type="PANTHER" id="PTHR23086">
    <property type="entry name" value="PHOSPHATIDYLINOSITOL-4-PHOSPHATE 5-KINASE"/>
    <property type="match status" value="1"/>
</dbReference>
<dbReference type="AlphaFoldDB" id="A0A813M012"/>
<dbReference type="SUPFAM" id="SSF56104">
    <property type="entry name" value="SAICAR synthase-like"/>
    <property type="match status" value="1"/>
</dbReference>
<evidence type="ECO:0000313" key="2">
    <source>
        <dbReference type="EMBL" id="CAE8743074.1"/>
    </source>
</evidence>
<feature type="compositionally biased region" description="Low complexity" evidence="1">
    <location>
        <begin position="237"/>
        <end position="246"/>
    </location>
</feature>
<evidence type="ECO:0008006" key="4">
    <source>
        <dbReference type="Google" id="ProtNLM"/>
    </source>
</evidence>
<comment type="caution">
    <text evidence="2">The sequence shown here is derived from an EMBL/GenBank/DDBJ whole genome shotgun (WGS) entry which is preliminary data.</text>
</comment>
<accession>A0A813M012</accession>
<dbReference type="GO" id="GO:0005886">
    <property type="term" value="C:plasma membrane"/>
    <property type="evidence" value="ECO:0007669"/>
    <property type="project" value="TreeGrafter"/>
</dbReference>
<dbReference type="Gene3D" id="3.30.800.10">
    <property type="entry name" value="Phosphatidylinositol Phosphate Kinase II Beta"/>
    <property type="match status" value="1"/>
</dbReference>
<feature type="non-terminal residue" evidence="2">
    <location>
        <position position="539"/>
    </location>
</feature>
<feature type="region of interest" description="Disordered" evidence="1">
    <location>
        <begin position="280"/>
        <end position="316"/>
    </location>
</feature>
<dbReference type="Proteomes" id="UP000626109">
    <property type="component" value="Unassembled WGS sequence"/>
</dbReference>
<name>A0A813M012_POLGL</name>
<dbReference type="GO" id="GO:0046854">
    <property type="term" value="P:phosphatidylinositol phosphate biosynthetic process"/>
    <property type="evidence" value="ECO:0007669"/>
    <property type="project" value="TreeGrafter"/>
</dbReference>
<dbReference type="InterPro" id="IPR023610">
    <property type="entry name" value="PInositol-4/5-P-5/4-kinase"/>
</dbReference>
<dbReference type="Gene3D" id="1.10.238.10">
    <property type="entry name" value="EF-hand"/>
    <property type="match status" value="1"/>
</dbReference>